<evidence type="ECO:0000313" key="3">
    <source>
        <dbReference type="Proteomes" id="UP000632222"/>
    </source>
</evidence>
<evidence type="ECO:0000313" key="2">
    <source>
        <dbReference type="EMBL" id="GGJ35459.1"/>
    </source>
</evidence>
<feature type="chain" id="PRO_5047284166" description="Chalcone isomerase domain-containing protein" evidence="1">
    <location>
        <begin position="31"/>
        <end position="171"/>
    </location>
</feature>
<evidence type="ECO:0008006" key="4">
    <source>
        <dbReference type="Google" id="ProtNLM"/>
    </source>
</evidence>
<proteinExistence type="predicted"/>
<comment type="caution">
    <text evidence="2">The sequence shown here is derived from an EMBL/GenBank/DDBJ whole genome shotgun (WGS) entry which is preliminary data.</text>
</comment>
<name>A0ABQ2D1H5_9DEIO</name>
<gene>
    <name evidence="2" type="ORF">GCM10008938_21910</name>
</gene>
<dbReference type="EMBL" id="BMOD01000007">
    <property type="protein sequence ID" value="GGJ35459.1"/>
    <property type="molecule type" value="Genomic_DNA"/>
</dbReference>
<keyword evidence="1" id="KW-0732">Signal</keyword>
<accession>A0ABQ2D1H5</accession>
<organism evidence="2 3">
    <name type="scientific">Deinococcus roseus</name>
    <dbReference type="NCBI Taxonomy" id="392414"/>
    <lineage>
        <taxon>Bacteria</taxon>
        <taxon>Thermotogati</taxon>
        <taxon>Deinococcota</taxon>
        <taxon>Deinococci</taxon>
        <taxon>Deinococcales</taxon>
        <taxon>Deinococcaceae</taxon>
        <taxon>Deinococcus</taxon>
    </lineage>
</organism>
<feature type="signal peptide" evidence="1">
    <location>
        <begin position="1"/>
        <end position="30"/>
    </location>
</feature>
<reference evidence="3" key="1">
    <citation type="journal article" date="2019" name="Int. J. Syst. Evol. Microbiol.">
        <title>The Global Catalogue of Microorganisms (GCM) 10K type strain sequencing project: providing services to taxonomists for standard genome sequencing and annotation.</title>
        <authorList>
            <consortium name="The Broad Institute Genomics Platform"/>
            <consortium name="The Broad Institute Genome Sequencing Center for Infectious Disease"/>
            <person name="Wu L."/>
            <person name="Ma J."/>
        </authorList>
    </citation>
    <scope>NUCLEOTIDE SEQUENCE [LARGE SCALE GENOMIC DNA]</scope>
    <source>
        <strain evidence="3">JCM 14370</strain>
    </source>
</reference>
<sequence length="171" mass="19279">MGHMKTFQSRFLPFFLVGAALMLPQGQATAFPFGQVLKSGKVPLLAVHADWAGFTFVNRTFQVDFKSHYDNRKINEIRMYFSDRNLTEAQAITISKLAAHIALNCYNLLPERKAVIQEWIASWLILNDVSQQHTFGPLLLDAQHTSSGDALLWFTRTGVPGKSPWVNHCTS</sequence>
<protein>
    <recommendedName>
        <fullName evidence="4">Chalcone isomerase domain-containing protein</fullName>
    </recommendedName>
</protein>
<keyword evidence="3" id="KW-1185">Reference proteome</keyword>
<dbReference type="Proteomes" id="UP000632222">
    <property type="component" value="Unassembled WGS sequence"/>
</dbReference>
<evidence type="ECO:0000256" key="1">
    <source>
        <dbReference type="SAM" id="SignalP"/>
    </source>
</evidence>